<dbReference type="InterPro" id="IPR050570">
    <property type="entry name" value="Cell_wall_metabolism_enzyme"/>
</dbReference>
<dbReference type="InterPro" id="IPR016047">
    <property type="entry name" value="M23ase_b-sheet_dom"/>
</dbReference>
<dbReference type="PANTHER" id="PTHR21666">
    <property type="entry name" value="PEPTIDASE-RELATED"/>
    <property type="match status" value="1"/>
</dbReference>
<dbReference type="EC" id="3.4.24.-" evidence="2"/>
<dbReference type="GO" id="GO:0016787">
    <property type="term" value="F:hydrolase activity"/>
    <property type="evidence" value="ECO:0007669"/>
    <property type="project" value="UniProtKB-KW"/>
</dbReference>
<reference evidence="3" key="1">
    <citation type="journal article" date="2019" name="Int. J. Syst. Evol. Microbiol.">
        <title>The Global Catalogue of Microorganisms (GCM) 10K type strain sequencing project: providing services to taxonomists for standard genome sequencing and annotation.</title>
        <authorList>
            <consortium name="The Broad Institute Genomics Platform"/>
            <consortium name="The Broad Institute Genome Sequencing Center for Infectious Disease"/>
            <person name="Wu L."/>
            <person name="Ma J."/>
        </authorList>
    </citation>
    <scope>NUCLEOTIDE SEQUENCE [LARGE SCALE GENOMIC DNA]</scope>
    <source>
        <strain evidence="3">KCTC 42805</strain>
    </source>
</reference>
<evidence type="ECO:0000313" key="3">
    <source>
        <dbReference type="Proteomes" id="UP001597469"/>
    </source>
</evidence>
<gene>
    <name evidence="2" type="ORF">ACFSUS_10925</name>
</gene>
<proteinExistence type="predicted"/>
<protein>
    <submittedName>
        <fullName evidence="2">M23 family metallopeptidase</fullName>
        <ecNumber evidence="2">3.4.24.-</ecNumber>
    </submittedName>
</protein>
<dbReference type="EMBL" id="JBHULN010000005">
    <property type="protein sequence ID" value="MFD2571150.1"/>
    <property type="molecule type" value="Genomic_DNA"/>
</dbReference>
<name>A0ABW5M2E7_9BACT</name>
<comment type="caution">
    <text evidence="2">The sequence shown here is derived from an EMBL/GenBank/DDBJ whole genome shotgun (WGS) entry which is preliminary data.</text>
</comment>
<dbReference type="SUPFAM" id="SSF51261">
    <property type="entry name" value="Duplicated hybrid motif"/>
    <property type="match status" value="1"/>
</dbReference>
<accession>A0ABW5M2E7</accession>
<dbReference type="Proteomes" id="UP001597469">
    <property type="component" value="Unassembled WGS sequence"/>
</dbReference>
<feature type="domain" description="M23ase beta-sheet core" evidence="1">
    <location>
        <begin position="47"/>
        <end position="107"/>
    </location>
</feature>
<dbReference type="Gene3D" id="2.70.70.10">
    <property type="entry name" value="Glucose Permease (Domain IIA)"/>
    <property type="match status" value="1"/>
</dbReference>
<evidence type="ECO:0000313" key="2">
    <source>
        <dbReference type="EMBL" id="MFD2571150.1"/>
    </source>
</evidence>
<dbReference type="Pfam" id="PF01551">
    <property type="entry name" value="Peptidase_M23"/>
    <property type="match status" value="1"/>
</dbReference>
<dbReference type="RefSeq" id="WP_381522423.1">
    <property type="nucleotide sequence ID" value="NZ_JBHULN010000005.1"/>
</dbReference>
<dbReference type="CDD" id="cd12797">
    <property type="entry name" value="M23_peptidase"/>
    <property type="match status" value="1"/>
</dbReference>
<keyword evidence="2" id="KW-0378">Hydrolase</keyword>
<keyword evidence="3" id="KW-1185">Reference proteome</keyword>
<dbReference type="PANTHER" id="PTHR21666:SF270">
    <property type="entry name" value="MUREIN HYDROLASE ACTIVATOR ENVC"/>
    <property type="match status" value="1"/>
</dbReference>
<evidence type="ECO:0000259" key="1">
    <source>
        <dbReference type="Pfam" id="PF01551"/>
    </source>
</evidence>
<dbReference type="InterPro" id="IPR011055">
    <property type="entry name" value="Dup_hybrid_motif"/>
</dbReference>
<organism evidence="2 3">
    <name type="scientific">Spirosoma soli</name>
    <dbReference type="NCBI Taxonomy" id="1770529"/>
    <lineage>
        <taxon>Bacteria</taxon>
        <taxon>Pseudomonadati</taxon>
        <taxon>Bacteroidota</taxon>
        <taxon>Cytophagia</taxon>
        <taxon>Cytophagales</taxon>
        <taxon>Cytophagaceae</taxon>
        <taxon>Spirosoma</taxon>
    </lineage>
</organism>
<sequence length="186" mass="20823">MAQLYYPLLRNRIRQIISGNYGPQKCRFGQGIRVQINQKTKLPEPRNHNGIDLEANEGTAVFSITDGYLYWRNSRQSGFGLELVLEFEYGGTTLYAQYAHLQSISVAIQSEQGLVFYAGRDTDFCTGYRPLGSVMGRDMIGFTGSSGNARGLPKIEEHLHFGIAKGMSEVLTGWIDPEQVLRRIPG</sequence>